<feature type="compositionally biased region" description="Basic and acidic residues" evidence="1">
    <location>
        <begin position="88"/>
        <end position="101"/>
    </location>
</feature>
<protein>
    <submittedName>
        <fullName evidence="2">Uncharacterized protein</fullName>
    </submittedName>
</protein>
<gene>
    <name evidence="2" type="ORF">TIFTF001_045105</name>
</gene>
<name>A0AA88CGX4_FICCA</name>
<dbReference type="Proteomes" id="UP001187192">
    <property type="component" value="Unassembled WGS sequence"/>
</dbReference>
<evidence type="ECO:0000256" key="1">
    <source>
        <dbReference type="SAM" id="MobiDB-lite"/>
    </source>
</evidence>
<sequence length="109" mass="12888">MYTLKVAPKSRGWYTFTHHPKERDQRSFKFLVALENLQLADLRPTPQFSKVIEANIRIKAEEKERKFREPMPVRVKAHSFILDDDERDDQHTDKDGEKQEASKFSPSDD</sequence>
<dbReference type="EMBL" id="BTGU01003742">
    <property type="protein sequence ID" value="GMN18953.1"/>
    <property type="molecule type" value="Genomic_DNA"/>
</dbReference>
<accession>A0AA88CGX4</accession>
<proteinExistence type="predicted"/>
<reference evidence="2" key="1">
    <citation type="submission" date="2023-07" db="EMBL/GenBank/DDBJ databases">
        <title>draft genome sequence of fig (Ficus carica).</title>
        <authorList>
            <person name="Takahashi T."/>
            <person name="Nishimura K."/>
        </authorList>
    </citation>
    <scope>NUCLEOTIDE SEQUENCE</scope>
</reference>
<evidence type="ECO:0000313" key="3">
    <source>
        <dbReference type="Proteomes" id="UP001187192"/>
    </source>
</evidence>
<organism evidence="2 3">
    <name type="scientific">Ficus carica</name>
    <name type="common">Common fig</name>
    <dbReference type="NCBI Taxonomy" id="3494"/>
    <lineage>
        <taxon>Eukaryota</taxon>
        <taxon>Viridiplantae</taxon>
        <taxon>Streptophyta</taxon>
        <taxon>Embryophyta</taxon>
        <taxon>Tracheophyta</taxon>
        <taxon>Spermatophyta</taxon>
        <taxon>Magnoliopsida</taxon>
        <taxon>eudicotyledons</taxon>
        <taxon>Gunneridae</taxon>
        <taxon>Pentapetalae</taxon>
        <taxon>rosids</taxon>
        <taxon>fabids</taxon>
        <taxon>Rosales</taxon>
        <taxon>Moraceae</taxon>
        <taxon>Ficeae</taxon>
        <taxon>Ficus</taxon>
    </lineage>
</organism>
<feature type="region of interest" description="Disordered" evidence="1">
    <location>
        <begin position="78"/>
        <end position="109"/>
    </location>
</feature>
<evidence type="ECO:0000313" key="2">
    <source>
        <dbReference type="EMBL" id="GMN18953.1"/>
    </source>
</evidence>
<dbReference type="AlphaFoldDB" id="A0AA88CGX4"/>
<keyword evidence="3" id="KW-1185">Reference proteome</keyword>
<comment type="caution">
    <text evidence="2">The sequence shown here is derived from an EMBL/GenBank/DDBJ whole genome shotgun (WGS) entry which is preliminary data.</text>
</comment>